<evidence type="ECO:0000256" key="8">
    <source>
        <dbReference type="SAM" id="Phobius"/>
    </source>
</evidence>
<dbReference type="SUPFAM" id="SSF81343">
    <property type="entry name" value="Fumarate reductase respiratory complex transmembrane subunits"/>
    <property type="match status" value="1"/>
</dbReference>
<protein>
    <submittedName>
        <fullName evidence="9">Succinate dehydrogenase</fullName>
    </submittedName>
</protein>
<dbReference type="GO" id="GO:0016020">
    <property type="term" value="C:membrane"/>
    <property type="evidence" value="ECO:0007669"/>
    <property type="project" value="UniProtKB-SubCell"/>
</dbReference>
<feature type="transmembrane region" description="Helical" evidence="8">
    <location>
        <begin position="20"/>
        <end position="39"/>
    </location>
</feature>
<name>A0A3N6NKC0_NATCH</name>
<evidence type="ECO:0000256" key="3">
    <source>
        <dbReference type="ARBA" id="ARBA00022692"/>
    </source>
</evidence>
<keyword evidence="3 8" id="KW-0812">Transmembrane</keyword>
<feature type="transmembrane region" description="Helical" evidence="8">
    <location>
        <begin position="59"/>
        <end position="82"/>
    </location>
</feature>
<evidence type="ECO:0000256" key="7">
    <source>
        <dbReference type="ARBA" id="ARBA00023136"/>
    </source>
</evidence>
<dbReference type="InterPro" id="IPR000701">
    <property type="entry name" value="SuccDH_FuR_B_TM-su"/>
</dbReference>
<feature type="transmembrane region" description="Helical" evidence="8">
    <location>
        <begin position="94"/>
        <end position="122"/>
    </location>
</feature>
<keyword evidence="10" id="KW-1185">Reference proteome</keyword>
<keyword evidence="6" id="KW-0408">Iron</keyword>
<dbReference type="Gene3D" id="1.20.1300.10">
    <property type="entry name" value="Fumarate reductase/succinate dehydrogenase, transmembrane subunit"/>
    <property type="match status" value="1"/>
</dbReference>
<dbReference type="EMBL" id="REFZ01000008">
    <property type="protein sequence ID" value="RQG99662.1"/>
    <property type="molecule type" value="Genomic_DNA"/>
</dbReference>
<keyword evidence="2" id="KW-0349">Heme</keyword>
<gene>
    <name evidence="9" type="ORF">EA472_13470</name>
</gene>
<dbReference type="OrthoDB" id="187639at2157"/>
<dbReference type="GO" id="GO:0046872">
    <property type="term" value="F:metal ion binding"/>
    <property type="evidence" value="ECO:0007669"/>
    <property type="project" value="UniProtKB-KW"/>
</dbReference>
<evidence type="ECO:0000313" key="10">
    <source>
        <dbReference type="Proteomes" id="UP000281431"/>
    </source>
</evidence>
<sequence>MAERYSSFAPGGTAWLLQRITAAFLVVVLAFHFFQLHFVNHAAEVTFAGTEVRMSNLGYFLTMVLFLIAGAFHGINGVYNALVNQGLEGTPKKVVLAVLTIAGVGLVVQGIWVALAMSGMIYQ</sequence>
<reference evidence="9 10" key="1">
    <citation type="submission" date="2018-10" db="EMBL/GenBank/DDBJ databases">
        <title>Natrarchaeobius chitinivorans gen. nov., sp. nov., and Natrarchaeobius haloalkaliphilus sp. nov., alkaliphilic, chitin-utilizing haloarchaea from hypersaline alkaline lakes.</title>
        <authorList>
            <person name="Sorokin D.Y."/>
            <person name="Elcheninov A.G."/>
            <person name="Kostrikina N.A."/>
            <person name="Bale N.J."/>
            <person name="Sinninghe Damste J.S."/>
            <person name="Khijniak T.V."/>
            <person name="Kublanov I.V."/>
            <person name="Toshchakov S.V."/>
        </authorList>
    </citation>
    <scope>NUCLEOTIDE SEQUENCE [LARGE SCALE GENOMIC DNA]</scope>
    <source>
        <strain evidence="9 10">AArcht7</strain>
    </source>
</reference>
<dbReference type="Proteomes" id="UP000281431">
    <property type="component" value="Unassembled WGS sequence"/>
</dbReference>
<comment type="subcellular location">
    <subcellularLocation>
        <location evidence="1">Membrane</location>
    </subcellularLocation>
</comment>
<dbReference type="AlphaFoldDB" id="A0A3N6NKC0"/>
<evidence type="ECO:0000256" key="5">
    <source>
        <dbReference type="ARBA" id="ARBA00022989"/>
    </source>
</evidence>
<evidence type="ECO:0000256" key="2">
    <source>
        <dbReference type="ARBA" id="ARBA00022617"/>
    </source>
</evidence>
<dbReference type="InterPro" id="IPR034804">
    <property type="entry name" value="SQR/QFR_C/D"/>
</dbReference>
<comment type="caution">
    <text evidence="9">The sequence shown here is derived from an EMBL/GenBank/DDBJ whole genome shotgun (WGS) entry which is preliminary data.</text>
</comment>
<accession>A0A3N6NKC0</accession>
<proteinExistence type="predicted"/>
<keyword evidence="4" id="KW-0479">Metal-binding</keyword>
<dbReference type="Pfam" id="PF01127">
    <property type="entry name" value="Sdh_cyt"/>
    <property type="match status" value="1"/>
</dbReference>
<evidence type="ECO:0000256" key="4">
    <source>
        <dbReference type="ARBA" id="ARBA00022723"/>
    </source>
</evidence>
<evidence type="ECO:0000256" key="6">
    <source>
        <dbReference type="ARBA" id="ARBA00023004"/>
    </source>
</evidence>
<keyword evidence="7 8" id="KW-0472">Membrane</keyword>
<evidence type="ECO:0000256" key="1">
    <source>
        <dbReference type="ARBA" id="ARBA00004370"/>
    </source>
</evidence>
<evidence type="ECO:0000313" key="9">
    <source>
        <dbReference type="EMBL" id="RQG99662.1"/>
    </source>
</evidence>
<organism evidence="9 10">
    <name type="scientific">Natrarchaeobius chitinivorans</name>
    <dbReference type="NCBI Taxonomy" id="1679083"/>
    <lineage>
        <taxon>Archaea</taxon>
        <taxon>Methanobacteriati</taxon>
        <taxon>Methanobacteriota</taxon>
        <taxon>Stenosarchaea group</taxon>
        <taxon>Halobacteria</taxon>
        <taxon>Halobacteriales</taxon>
        <taxon>Natrialbaceae</taxon>
        <taxon>Natrarchaeobius</taxon>
    </lineage>
</organism>
<keyword evidence="5 8" id="KW-1133">Transmembrane helix</keyword>